<dbReference type="PANTHER" id="PTHR22382">
    <property type="entry name" value="RIKEN CDNA 4921504E06 GENE"/>
    <property type="match status" value="1"/>
</dbReference>
<accession>A0A7I8VX57</accession>
<protein>
    <submittedName>
        <fullName evidence="3">DgyrCDS8882</fullName>
    </submittedName>
</protein>
<dbReference type="OrthoDB" id="10027521at2759"/>
<evidence type="ECO:0000313" key="3">
    <source>
        <dbReference type="EMBL" id="CAD5120306.1"/>
    </source>
</evidence>
<comment type="caution">
    <text evidence="3">The sequence shown here is derived from an EMBL/GenBank/DDBJ whole genome shotgun (WGS) entry which is preliminary data.</text>
</comment>
<feature type="domain" description="DUF4709" evidence="2">
    <location>
        <begin position="42"/>
        <end position="117"/>
    </location>
</feature>
<name>A0A7I8VX57_9ANNE</name>
<dbReference type="AlphaFoldDB" id="A0A7I8VX57"/>
<dbReference type="InterPro" id="IPR031651">
    <property type="entry name" value="DUF4709"/>
</dbReference>
<sequence>MAAVQEDTPQSDGFFSETDEEDDNFKRKFLEDNNKQASYAIRPTLADDQKIGFFRQDKVCQTDVSEILDLYDTMDTVEGLVEDVGEMKKDVYFAKQALRAEFGDKLTAKSIDLIDFLTFKRYR</sequence>
<dbReference type="InterPro" id="IPR040119">
    <property type="entry name" value="C10orf67-like"/>
</dbReference>
<gene>
    <name evidence="3" type="ORF">DGYR_LOCUS8417</name>
</gene>
<reference evidence="3 4" key="1">
    <citation type="submission" date="2020-08" db="EMBL/GenBank/DDBJ databases">
        <authorList>
            <person name="Hejnol A."/>
        </authorList>
    </citation>
    <scope>NUCLEOTIDE SEQUENCE [LARGE SCALE GENOMIC DNA]</scope>
</reference>
<proteinExistence type="predicted"/>
<evidence type="ECO:0000259" key="2">
    <source>
        <dbReference type="Pfam" id="PF15821"/>
    </source>
</evidence>
<evidence type="ECO:0000313" key="4">
    <source>
        <dbReference type="Proteomes" id="UP000549394"/>
    </source>
</evidence>
<dbReference type="PANTHER" id="PTHR22382:SF7">
    <property type="entry name" value="RIKEN CDNA 4921504E06 GENE"/>
    <property type="match status" value="1"/>
</dbReference>
<organism evidence="3 4">
    <name type="scientific">Dimorphilus gyrociliatus</name>
    <dbReference type="NCBI Taxonomy" id="2664684"/>
    <lineage>
        <taxon>Eukaryota</taxon>
        <taxon>Metazoa</taxon>
        <taxon>Spiralia</taxon>
        <taxon>Lophotrochozoa</taxon>
        <taxon>Annelida</taxon>
        <taxon>Polychaeta</taxon>
        <taxon>Polychaeta incertae sedis</taxon>
        <taxon>Dinophilidae</taxon>
        <taxon>Dimorphilus</taxon>
    </lineage>
</organism>
<dbReference type="EMBL" id="CAJFCJ010000012">
    <property type="protein sequence ID" value="CAD5120306.1"/>
    <property type="molecule type" value="Genomic_DNA"/>
</dbReference>
<evidence type="ECO:0000256" key="1">
    <source>
        <dbReference type="SAM" id="MobiDB-lite"/>
    </source>
</evidence>
<dbReference type="Proteomes" id="UP000549394">
    <property type="component" value="Unassembled WGS sequence"/>
</dbReference>
<keyword evidence="4" id="KW-1185">Reference proteome</keyword>
<feature type="region of interest" description="Disordered" evidence="1">
    <location>
        <begin position="1"/>
        <end position="22"/>
    </location>
</feature>
<dbReference type="Pfam" id="PF15821">
    <property type="entry name" value="DUF4709"/>
    <property type="match status" value="1"/>
</dbReference>